<dbReference type="Pfam" id="PF08016">
    <property type="entry name" value="PKD_channel"/>
    <property type="match status" value="1"/>
</dbReference>
<comment type="caution">
    <text evidence="7">The sequence shown here is derived from an EMBL/GenBank/DDBJ whole genome shotgun (WGS) entry which is preliminary data.</text>
</comment>
<evidence type="ECO:0000256" key="2">
    <source>
        <dbReference type="ARBA" id="ARBA00022692"/>
    </source>
</evidence>
<comment type="subcellular location">
    <subcellularLocation>
        <location evidence="1">Membrane</location>
        <topology evidence="1">Multi-pass membrane protein</topology>
    </subcellularLocation>
</comment>
<organism evidence="7 8">
    <name type="scientific">Prorocentrum cordatum</name>
    <dbReference type="NCBI Taxonomy" id="2364126"/>
    <lineage>
        <taxon>Eukaryota</taxon>
        <taxon>Sar</taxon>
        <taxon>Alveolata</taxon>
        <taxon>Dinophyceae</taxon>
        <taxon>Prorocentrales</taxon>
        <taxon>Prorocentraceae</taxon>
        <taxon>Prorocentrum</taxon>
    </lineage>
</organism>
<reference evidence="7" key="1">
    <citation type="submission" date="2023-10" db="EMBL/GenBank/DDBJ databases">
        <authorList>
            <person name="Chen Y."/>
            <person name="Shah S."/>
            <person name="Dougan E. K."/>
            <person name="Thang M."/>
            <person name="Chan C."/>
        </authorList>
    </citation>
    <scope>NUCLEOTIDE SEQUENCE [LARGE SCALE GENOMIC DNA]</scope>
</reference>
<dbReference type="Proteomes" id="UP001189429">
    <property type="component" value="Unassembled WGS sequence"/>
</dbReference>
<accession>A0ABN9TVW0</accession>
<keyword evidence="2 5" id="KW-0812">Transmembrane</keyword>
<dbReference type="PANTHER" id="PTHR10877">
    <property type="entry name" value="POLYCYSTIN FAMILY MEMBER"/>
    <property type="match status" value="1"/>
</dbReference>
<feature type="domain" description="Polycystin cation channel PKD1/PKD2" evidence="6">
    <location>
        <begin position="3"/>
        <end position="118"/>
    </location>
</feature>
<dbReference type="InterPro" id="IPR013122">
    <property type="entry name" value="PKD1_2_channel"/>
</dbReference>
<keyword evidence="8" id="KW-1185">Reference proteome</keyword>
<evidence type="ECO:0000313" key="8">
    <source>
        <dbReference type="Proteomes" id="UP001189429"/>
    </source>
</evidence>
<sequence length="119" mass="13605">MMHEMAENQHIVRSLAVFYPFVTLTALFKPFSGQPRLALMVNTLTRSASDLAHFLVVFLTICFIYIVAAMLLFGQEINSFSSFWRATIAVFQCLVGDVDWEEMIKVGRAEAVVWYISFQ</sequence>
<evidence type="ECO:0000313" key="7">
    <source>
        <dbReference type="EMBL" id="CAK0850357.1"/>
    </source>
</evidence>
<evidence type="ECO:0000259" key="6">
    <source>
        <dbReference type="Pfam" id="PF08016"/>
    </source>
</evidence>
<proteinExistence type="predicted"/>
<feature type="transmembrane region" description="Helical" evidence="5">
    <location>
        <begin position="12"/>
        <end position="31"/>
    </location>
</feature>
<dbReference type="InterPro" id="IPR051223">
    <property type="entry name" value="Polycystin"/>
</dbReference>
<name>A0ABN9TVW0_9DINO</name>
<gene>
    <name evidence="7" type="ORF">PCOR1329_LOCUS42779</name>
</gene>
<evidence type="ECO:0000256" key="4">
    <source>
        <dbReference type="ARBA" id="ARBA00023136"/>
    </source>
</evidence>
<dbReference type="Gene3D" id="1.10.287.70">
    <property type="match status" value="1"/>
</dbReference>
<evidence type="ECO:0000256" key="5">
    <source>
        <dbReference type="SAM" id="Phobius"/>
    </source>
</evidence>
<evidence type="ECO:0000256" key="3">
    <source>
        <dbReference type="ARBA" id="ARBA00022989"/>
    </source>
</evidence>
<feature type="non-terminal residue" evidence="7">
    <location>
        <position position="119"/>
    </location>
</feature>
<evidence type="ECO:0000256" key="1">
    <source>
        <dbReference type="ARBA" id="ARBA00004141"/>
    </source>
</evidence>
<keyword evidence="3 5" id="KW-1133">Transmembrane helix</keyword>
<dbReference type="EMBL" id="CAUYUJ010015140">
    <property type="protein sequence ID" value="CAK0850357.1"/>
    <property type="molecule type" value="Genomic_DNA"/>
</dbReference>
<keyword evidence="4 5" id="KW-0472">Membrane</keyword>
<protein>
    <recommendedName>
        <fullName evidence="6">Polycystin cation channel PKD1/PKD2 domain-containing protein</fullName>
    </recommendedName>
</protein>
<feature type="transmembrane region" description="Helical" evidence="5">
    <location>
        <begin position="51"/>
        <end position="73"/>
    </location>
</feature>
<dbReference type="PANTHER" id="PTHR10877:SF183">
    <property type="entry name" value="AT14535P-RELATED"/>
    <property type="match status" value="1"/>
</dbReference>